<keyword evidence="1" id="KW-0175">Coiled coil</keyword>
<name>A0ABR6TLK5_9FIRM</name>
<feature type="coiled-coil region" evidence="1">
    <location>
        <begin position="85"/>
        <end position="136"/>
    </location>
</feature>
<evidence type="ECO:0000313" key="2">
    <source>
        <dbReference type="EMBL" id="MBC2576286.1"/>
    </source>
</evidence>
<keyword evidence="3" id="KW-1185">Reference proteome</keyword>
<dbReference type="RefSeq" id="WP_185624314.1">
    <property type="nucleotide sequence ID" value="NZ_JABGBW010000004.1"/>
</dbReference>
<proteinExistence type="predicted"/>
<comment type="caution">
    <text evidence="2">The sequence shown here is derived from an EMBL/GenBank/DDBJ whole genome shotgun (WGS) entry which is preliminary data.</text>
</comment>
<gene>
    <name evidence="2" type="ORF">HLB29_06265</name>
</gene>
<dbReference type="Proteomes" id="UP000713904">
    <property type="component" value="Unassembled WGS sequence"/>
</dbReference>
<evidence type="ECO:0000256" key="1">
    <source>
        <dbReference type="SAM" id="Coils"/>
    </source>
</evidence>
<sequence length="382" mass="44615">MKKFEVKLRVEGDITLLPDSQKIFGYLMNKLSGKLSRNEIDRFIKNIKGNCMVSNLMPTGYLPTPKDYLMNLIQTKKKNQQVENTNTVKEEIKELKVLIKELNQLNNKNNKNNKENKELKNQIRDKGKEIDKIKKIMEENASKFESFSAKAIYETIKKMEYIKREDLTKLIQNLNTEEVCTDLLRQYDYITKNQKYVQKFKLESQVRKIPGFPNIAYSLPTVEYRNKTESLQKEFSFYVAVEENSILADELRSAKDYKDSIWMFGPKASSGYNCYLLKTIEEFDYIEGKDGEVNYLNLGMLLPEEDSICWEESIVNIYSSDRRPFELTENSKKVISFINIGSILVSNQKEAYRIGTSIKNEYNQLYSNAIIFGNSYLEPLEV</sequence>
<organism evidence="2 3">
    <name type="scientific">Peptostreptococcus canis</name>
    <dbReference type="NCBI Taxonomy" id="1159213"/>
    <lineage>
        <taxon>Bacteria</taxon>
        <taxon>Bacillati</taxon>
        <taxon>Bacillota</taxon>
        <taxon>Clostridia</taxon>
        <taxon>Peptostreptococcales</taxon>
        <taxon>Peptostreptococcaceae</taxon>
        <taxon>Peptostreptococcus</taxon>
    </lineage>
</organism>
<dbReference type="EMBL" id="JABGBW010000004">
    <property type="protein sequence ID" value="MBC2576286.1"/>
    <property type="molecule type" value="Genomic_DNA"/>
</dbReference>
<reference evidence="2 3" key="1">
    <citation type="submission" date="2020-05" db="EMBL/GenBank/DDBJ databases">
        <title>Draft genome of xy-202 and genomic insight in genome of the genus Peptostreptococcus.</title>
        <authorList>
            <person name="Zhang Z."/>
        </authorList>
    </citation>
    <scope>NUCLEOTIDE SEQUENCE [LARGE SCALE GENOMIC DNA]</scope>
    <source>
        <strain evidence="2 3">DSM 27025</strain>
    </source>
</reference>
<evidence type="ECO:0000313" key="3">
    <source>
        <dbReference type="Proteomes" id="UP000713904"/>
    </source>
</evidence>
<accession>A0ABR6TLK5</accession>
<protein>
    <submittedName>
        <fullName evidence="2">Uncharacterized protein</fullName>
    </submittedName>
</protein>